<comment type="similarity">
    <text evidence="2">Belongs to the peptidase S9A family.</text>
</comment>
<evidence type="ECO:0000256" key="2">
    <source>
        <dbReference type="ARBA" id="ARBA00005228"/>
    </source>
</evidence>
<dbReference type="PANTHER" id="PTHR42881">
    <property type="entry name" value="PROLYL ENDOPEPTIDASE"/>
    <property type="match status" value="1"/>
</dbReference>
<feature type="domain" description="Peptidase S9A N-terminal" evidence="8">
    <location>
        <begin position="25"/>
        <end position="421"/>
    </location>
</feature>
<dbReference type="SUPFAM" id="SSF53474">
    <property type="entry name" value="alpha/beta-Hydrolases"/>
    <property type="match status" value="1"/>
</dbReference>
<dbReference type="EC" id="3.4.21.26" evidence="3"/>
<name>A0A1I2KYC8_9CLOT</name>
<dbReference type="EMBL" id="FOOE01000007">
    <property type="protein sequence ID" value="SFF69916.1"/>
    <property type="molecule type" value="Genomic_DNA"/>
</dbReference>
<accession>A0A1I2KYC8</accession>
<reference evidence="9 10" key="1">
    <citation type="submission" date="2016-10" db="EMBL/GenBank/DDBJ databases">
        <authorList>
            <person name="de Groot N.N."/>
        </authorList>
    </citation>
    <scope>NUCLEOTIDE SEQUENCE [LARGE SCALE GENOMIC DNA]</scope>
    <source>
        <strain evidence="9 10">NLAE-zl-G419</strain>
    </source>
</reference>
<evidence type="ECO:0000256" key="1">
    <source>
        <dbReference type="ARBA" id="ARBA00001070"/>
    </source>
</evidence>
<dbReference type="InterPro" id="IPR002470">
    <property type="entry name" value="Peptidase_S9A"/>
</dbReference>
<proteinExistence type="inferred from homology"/>
<dbReference type="InterPro" id="IPR001375">
    <property type="entry name" value="Peptidase_S9_cat"/>
</dbReference>
<evidence type="ECO:0000313" key="9">
    <source>
        <dbReference type="EMBL" id="SFF69916.1"/>
    </source>
</evidence>
<keyword evidence="4" id="KW-0645">Protease</keyword>
<dbReference type="Gene3D" id="2.130.10.120">
    <property type="entry name" value="Prolyl oligopeptidase, N-terminal domain"/>
    <property type="match status" value="1"/>
</dbReference>
<dbReference type="InterPro" id="IPR029058">
    <property type="entry name" value="AB_hydrolase_fold"/>
</dbReference>
<keyword evidence="10" id="KW-1185">Reference proteome</keyword>
<dbReference type="InterPro" id="IPR023302">
    <property type="entry name" value="Pept_S9A_N"/>
</dbReference>
<gene>
    <name evidence="9" type="ORF">SAMN04487885_10729</name>
</gene>
<dbReference type="Gene3D" id="3.40.50.1820">
    <property type="entry name" value="alpha/beta hydrolase"/>
    <property type="match status" value="1"/>
</dbReference>
<dbReference type="GO" id="GO:0006508">
    <property type="term" value="P:proteolysis"/>
    <property type="evidence" value="ECO:0007669"/>
    <property type="project" value="UniProtKB-KW"/>
</dbReference>
<evidence type="ECO:0000313" key="10">
    <source>
        <dbReference type="Proteomes" id="UP000182135"/>
    </source>
</evidence>
<dbReference type="eggNOG" id="COG1505">
    <property type="taxonomic scope" value="Bacteria"/>
</dbReference>
<dbReference type="SUPFAM" id="SSF50993">
    <property type="entry name" value="Peptidase/esterase 'gauge' domain"/>
    <property type="match status" value="1"/>
</dbReference>
<dbReference type="STRING" id="1529.SAMN04487885_10729"/>
<dbReference type="Proteomes" id="UP000182135">
    <property type="component" value="Unassembled WGS sequence"/>
</dbReference>
<keyword evidence="5" id="KW-0378">Hydrolase</keyword>
<evidence type="ECO:0000256" key="4">
    <source>
        <dbReference type="ARBA" id="ARBA00022670"/>
    </source>
</evidence>
<dbReference type="Pfam" id="PF00326">
    <property type="entry name" value="Peptidase_S9"/>
    <property type="match status" value="1"/>
</dbReference>
<protein>
    <recommendedName>
        <fullName evidence="3">prolyl oligopeptidase</fullName>
        <ecNumber evidence="3">3.4.21.26</ecNumber>
    </recommendedName>
</protein>
<keyword evidence="6" id="KW-0720">Serine protease</keyword>
<dbReference type="Pfam" id="PF02897">
    <property type="entry name" value="Peptidase_S9_N"/>
    <property type="match status" value="1"/>
</dbReference>
<organism evidence="9 10">
    <name type="scientific">Clostridium cadaveris</name>
    <dbReference type="NCBI Taxonomy" id="1529"/>
    <lineage>
        <taxon>Bacteria</taxon>
        <taxon>Bacillati</taxon>
        <taxon>Bacillota</taxon>
        <taxon>Clostridia</taxon>
        <taxon>Eubacteriales</taxon>
        <taxon>Clostridiaceae</taxon>
        <taxon>Clostridium</taxon>
    </lineage>
</organism>
<comment type="catalytic activity">
    <reaction evidence="1">
        <text>Hydrolysis of Pro-|-Xaa &gt;&gt; Ala-|-Xaa in oligopeptides.</text>
        <dbReference type="EC" id="3.4.21.26"/>
    </reaction>
</comment>
<evidence type="ECO:0000256" key="6">
    <source>
        <dbReference type="ARBA" id="ARBA00022825"/>
    </source>
</evidence>
<dbReference type="InterPro" id="IPR051167">
    <property type="entry name" value="Prolyl_oligopep/macrocyclase"/>
</dbReference>
<dbReference type="AlphaFoldDB" id="A0A1I2KYC8"/>
<evidence type="ECO:0000259" key="7">
    <source>
        <dbReference type="Pfam" id="PF00326"/>
    </source>
</evidence>
<dbReference type="GO" id="GO:0005829">
    <property type="term" value="C:cytosol"/>
    <property type="evidence" value="ECO:0007669"/>
    <property type="project" value="TreeGrafter"/>
</dbReference>
<dbReference type="PANTHER" id="PTHR42881:SF2">
    <property type="entry name" value="PROLYL ENDOPEPTIDASE"/>
    <property type="match status" value="1"/>
</dbReference>
<evidence type="ECO:0000256" key="5">
    <source>
        <dbReference type="ARBA" id="ARBA00022801"/>
    </source>
</evidence>
<dbReference type="GO" id="GO:0004252">
    <property type="term" value="F:serine-type endopeptidase activity"/>
    <property type="evidence" value="ECO:0007669"/>
    <property type="project" value="UniProtKB-EC"/>
</dbReference>
<sequence>MIVNLLTVIRIIRGFGKVGVFFMIKKVKVVDDYHGMKVYDPYRWLEDIHSEDTTMFVDEHNEKTKEFVEGYYDYDIIKDRMKELWKFDSYSSPKKFNGYYYFFYNDGSRNQPCYYRAKELNGEKELLIDPNSYAEDGTAAIGTVSVNPVKDILAYSISQKGSDWQVIKIYDMREKKHIDEELNWCRFTGIEWLTNGESFIYSRYPEQGSMDDEELSYHNMVCIHNLGTTQNDDIILVDGKQKSEYSNYVALTSDGDYMILEKQKGTSSNNLVLIQDLKKEKIFDPFEGKEASWELLGNKETKFYFLTNYCAPKRRIIEVDLNDYREENWKELVEEDNIDTISFAIYNDGYIVLAFMHHAHHELAMYNISTGKLYNHEMNSLGAISEMSKGEKGKEIFFKFASYLLPDTIYRFDLQSKECTKVFEPHLDVDFSKFETIQVFVTSKDGTEIPMFISHRKGIKLDGGNRTLLYAYGGFNLNRIPEFRVPELVWMERGGVFAVANIRGGNEYGEQWHEDAMLEKKQNCFDDFISCAEWLIENKYTNNRYLAIRGRSNGGLLTGACMVQRPDLYGAVITQVGVLDMLRYHKYTIGRFWIPEYGDAEHDKEHFKFLFKYSPLHNIKCGTVYPPVLVATGDSDDRVLPCHSYKYVATLEEVSSGENPILLRVEKNAGHGQGKPISKLIDVEADIYSFLEKVLV</sequence>
<dbReference type="PRINTS" id="PR00862">
    <property type="entry name" value="PROLIGOPTASE"/>
</dbReference>
<evidence type="ECO:0000259" key="8">
    <source>
        <dbReference type="Pfam" id="PF02897"/>
    </source>
</evidence>
<evidence type="ECO:0000256" key="3">
    <source>
        <dbReference type="ARBA" id="ARBA00011897"/>
    </source>
</evidence>
<dbReference type="FunFam" id="3.40.50.1820:FF:000005">
    <property type="entry name" value="Prolyl endopeptidase"/>
    <property type="match status" value="1"/>
</dbReference>
<feature type="domain" description="Peptidase S9 prolyl oligopeptidase catalytic" evidence="7">
    <location>
        <begin position="483"/>
        <end position="695"/>
    </location>
</feature>
<dbReference type="GO" id="GO:0070012">
    <property type="term" value="F:oligopeptidase activity"/>
    <property type="evidence" value="ECO:0007669"/>
    <property type="project" value="TreeGrafter"/>
</dbReference>